<dbReference type="AlphaFoldDB" id="A0A0F7U9P3"/>
<keyword evidence="5" id="KW-1015">Disulfide bond</keyword>
<dbReference type="EMBL" id="LN714478">
    <property type="protein sequence ID" value="CEL65350.1"/>
    <property type="molecule type" value="Genomic_DNA"/>
</dbReference>
<evidence type="ECO:0000256" key="5">
    <source>
        <dbReference type="ARBA" id="ARBA00023157"/>
    </source>
</evidence>
<dbReference type="InterPro" id="IPR039799">
    <property type="entry name" value="ALR/ERV"/>
</dbReference>
<protein>
    <recommendedName>
        <fullName evidence="6">Sulfhydryl oxidase</fullName>
        <ecNumber evidence="6">1.8.3.2</ecNumber>
    </recommendedName>
</protein>
<dbReference type="EC" id="1.8.3.2" evidence="6"/>
<evidence type="ECO:0000256" key="6">
    <source>
        <dbReference type="RuleBase" id="RU371123"/>
    </source>
</evidence>
<keyword evidence="3 6" id="KW-0274">FAD</keyword>
<dbReference type="SUPFAM" id="SSF69000">
    <property type="entry name" value="FAD-dependent thiol oxidase"/>
    <property type="match status" value="1"/>
</dbReference>
<evidence type="ECO:0000256" key="3">
    <source>
        <dbReference type="ARBA" id="ARBA00022827"/>
    </source>
</evidence>
<accession>A0A0F7U9P3</accession>
<keyword evidence="4 6" id="KW-0560">Oxidoreductase</keyword>
<dbReference type="PROSITE" id="PS51324">
    <property type="entry name" value="ERV_ALR"/>
    <property type="match status" value="1"/>
</dbReference>
<dbReference type="GO" id="GO:0005739">
    <property type="term" value="C:mitochondrion"/>
    <property type="evidence" value="ECO:0007669"/>
    <property type="project" value="TreeGrafter"/>
</dbReference>
<gene>
    <name evidence="8" type="ORF">BN1204_012045</name>
</gene>
<organism evidence="8">
    <name type="scientific">Neospora caninum (strain Liverpool)</name>
    <dbReference type="NCBI Taxonomy" id="572307"/>
    <lineage>
        <taxon>Eukaryota</taxon>
        <taxon>Sar</taxon>
        <taxon>Alveolata</taxon>
        <taxon>Apicomplexa</taxon>
        <taxon>Conoidasida</taxon>
        <taxon>Coccidia</taxon>
        <taxon>Eucoccidiorida</taxon>
        <taxon>Eimeriorina</taxon>
        <taxon>Sarcocystidae</taxon>
        <taxon>Neospora</taxon>
    </lineage>
</organism>
<evidence type="ECO:0000313" key="8">
    <source>
        <dbReference type="EMBL" id="CEL65350.1"/>
    </source>
</evidence>
<dbReference type="GO" id="GO:0050660">
    <property type="term" value="F:flavin adenine dinucleotide binding"/>
    <property type="evidence" value="ECO:0007669"/>
    <property type="project" value="TreeGrafter"/>
</dbReference>
<evidence type="ECO:0000256" key="2">
    <source>
        <dbReference type="ARBA" id="ARBA00022630"/>
    </source>
</evidence>
<proteinExistence type="predicted"/>
<dbReference type="PANTHER" id="PTHR12645:SF0">
    <property type="entry name" value="FAD-LINKED SULFHYDRYL OXIDASE ALR"/>
    <property type="match status" value="1"/>
</dbReference>
<dbReference type="InterPro" id="IPR036774">
    <property type="entry name" value="ERV/ALR_sulphydryl_oxid_sf"/>
</dbReference>
<evidence type="ECO:0000256" key="4">
    <source>
        <dbReference type="ARBA" id="ARBA00023002"/>
    </source>
</evidence>
<dbReference type="PANTHER" id="PTHR12645">
    <property type="entry name" value="ALR/ERV"/>
    <property type="match status" value="1"/>
</dbReference>
<comment type="cofactor">
    <cofactor evidence="1 6">
        <name>FAD</name>
        <dbReference type="ChEBI" id="CHEBI:57692"/>
    </cofactor>
</comment>
<dbReference type="PROSITE" id="PS51257">
    <property type="entry name" value="PROKAR_LIPOPROTEIN"/>
    <property type="match status" value="1"/>
</dbReference>
<dbReference type="Pfam" id="PF04777">
    <property type="entry name" value="Evr1_Alr"/>
    <property type="match status" value="1"/>
</dbReference>
<feature type="domain" description="ERV/ALR sulfhydryl oxidase" evidence="7">
    <location>
        <begin position="46"/>
        <end position="147"/>
    </location>
</feature>
<keyword evidence="2 6" id="KW-0285">Flavoprotein</keyword>
<dbReference type="InterPro" id="IPR017905">
    <property type="entry name" value="ERV/ALR_sulphydryl_oxidase"/>
</dbReference>
<reference evidence="8" key="1">
    <citation type="journal article" date="2015" name="PLoS ONE">
        <title>Comprehensive Evaluation of Toxoplasma gondii VEG and Neospora caninum LIV Genomes with Tachyzoite Stage Transcriptome and Proteome Defines Novel Transcript Features.</title>
        <authorList>
            <person name="Ramaprasad A."/>
            <person name="Mourier T."/>
            <person name="Naeem R."/>
            <person name="Malas T.B."/>
            <person name="Moussa E."/>
            <person name="Panigrahi A."/>
            <person name="Vermont S.J."/>
            <person name="Otto T.D."/>
            <person name="Wastling J."/>
            <person name="Pain A."/>
        </authorList>
    </citation>
    <scope>NUCLEOTIDE SEQUENCE</scope>
    <source>
        <strain evidence="8">Liverpool</strain>
    </source>
</reference>
<name>A0A0F7U9P3_NEOCL</name>
<sequence length="149" mass="15959">MRNVPDPSTASAASPSGAASCPCGATAGATFSPQSVGETGKPVKLAPPNRQQIGRASWRVLHSMAARYPEAPTPRQTLEAAAWIVAFSALYPCQICRLEFFPILRKLPPRLESRDAFALWACAVHNKVNEDISAPVYACHLEALKAMGK</sequence>
<comment type="catalytic activity">
    <reaction evidence="6">
        <text>2 R'C(R)SH + O2 = R'C(R)S-S(R)CR' + H2O2</text>
        <dbReference type="Rhea" id="RHEA:17357"/>
        <dbReference type="ChEBI" id="CHEBI:15379"/>
        <dbReference type="ChEBI" id="CHEBI:16240"/>
        <dbReference type="ChEBI" id="CHEBI:16520"/>
        <dbReference type="ChEBI" id="CHEBI:17412"/>
        <dbReference type="EC" id="1.8.3.2"/>
    </reaction>
</comment>
<dbReference type="GO" id="GO:0016971">
    <property type="term" value="F:flavin-dependent sulfhydryl oxidase activity"/>
    <property type="evidence" value="ECO:0007669"/>
    <property type="project" value="InterPro"/>
</dbReference>
<dbReference type="Gene3D" id="1.20.120.310">
    <property type="entry name" value="ERV/ALR sulfhydryl oxidase domain"/>
    <property type="match status" value="1"/>
</dbReference>
<evidence type="ECO:0000256" key="1">
    <source>
        <dbReference type="ARBA" id="ARBA00001974"/>
    </source>
</evidence>
<evidence type="ECO:0000259" key="7">
    <source>
        <dbReference type="PROSITE" id="PS51324"/>
    </source>
</evidence>